<proteinExistence type="inferred from homology"/>
<name>A0A1X7DJC9_9MICC</name>
<keyword evidence="8" id="KW-1133">Transmembrane helix</keyword>
<keyword evidence="4 6" id="KW-0862">Zinc</keyword>
<dbReference type="GO" id="GO:0006508">
    <property type="term" value="P:proteolysis"/>
    <property type="evidence" value="ECO:0007669"/>
    <property type="project" value="UniProtKB-KW"/>
</dbReference>
<evidence type="ECO:0000256" key="5">
    <source>
        <dbReference type="ARBA" id="ARBA00023049"/>
    </source>
</evidence>
<keyword evidence="5 6" id="KW-0482">Metalloprotease</keyword>
<dbReference type="GO" id="GO:0004222">
    <property type="term" value="F:metalloendopeptidase activity"/>
    <property type="evidence" value="ECO:0007669"/>
    <property type="project" value="InterPro"/>
</dbReference>
<keyword evidence="3 6" id="KW-0378">Hydrolase</keyword>
<dbReference type="Proteomes" id="UP000192929">
    <property type="component" value="Unassembled WGS sequence"/>
</dbReference>
<feature type="region of interest" description="Disordered" evidence="7">
    <location>
        <begin position="319"/>
        <end position="350"/>
    </location>
</feature>
<evidence type="ECO:0000256" key="3">
    <source>
        <dbReference type="ARBA" id="ARBA00022801"/>
    </source>
</evidence>
<evidence type="ECO:0000256" key="1">
    <source>
        <dbReference type="ARBA" id="ARBA00022670"/>
    </source>
</evidence>
<keyword evidence="2" id="KW-0479">Metal-binding</keyword>
<feature type="transmembrane region" description="Helical" evidence="8">
    <location>
        <begin position="282"/>
        <end position="306"/>
    </location>
</feature>
<reference evidence="11" key="1">
    <citation type="submission" date="2017-04" db="EMBL/GenBank/DDBJ databases">
        <authorList>
            <person name="Varghese N."/>
            <person name="Submissions S."/>
        </authorList>
    </citation>
    <scope>NUCLEOTIDE SEQUENCE [LARGE SCALE GENOMIC DNA]</scope>
    <source>
        <strain evidence="11">NIO-1021</strain>
    </source>
</reference>
<dbReference type="AlphaFoldDB" id="A0A1X7DJC9"/>
<dbReference type="EMBL" id="FXAC01000012">
    <property type="protein sequence ID" value="SMF16499.1"/>
    <property type="molecule type" value="Genomic_DNA"/>
</dbReference>
<accession>A0A1X7DJC9</accession>
<keyword evidence="8" id="KW-0472">Membrane</keyword>
<keyword evidence="1 6" id="KW-0645">Protease</keyword>
<dbReference type="PANTHER" id="PTHR34978:SF3">
    <property type="entry name" value="SLR0241 PROTEIN"/>
    <property type="match status" value="1"/>
</dbReference>
<evidence type="ECO:0000256" key="2">
    <source>
        <dbReference type="ARBA" id="ARBA00022723"/>
    </source>
</evidence>
<keyword evidence="8" id="KW-0812">Transmembrane</keyword>
<evidence type="ECO:0000256" key="8">
    <source>
        <dbReference type="SAM" id="Phobius"/>
    </source>
</evidence>
<dbReference type="PANTHER" id="PTHR34978">
    <property type="entry name" value="POSSIBLE SENSOR-TRANSDUCER PROTEIN BLAR"/>
    <property type="match status" value="1"/>
</dbReference>
<evidence type="ECO:0000256" key="4">
    <source>
        <dbReference type="ARBA" id="ARBA00022833"/>
    </source>
</evidence>
<feature type="transmembrane region" description="Helical" evidence="8">
    <location>
        <begin position="33"/>
        <end position="56"/>
    </location>
</feature>
<gene>
    <name evidence="10" type="ORF">SAMN06296028_11260</name>
</gene>
<comment type="cofactor">
    <cofactor evidence="6">
        <name>Zn(2+)</name>
        <dbReference type="ChEBI" id="CHEBI:29105"/>
    </cofactor>
    <text evidence="6">Binds 1 zinc ion per subunit.</text>
</comment>
<evidence type="ECO:0000256" key="6">
    <source>
        <dbReference type="RuleBase" id="RU003983"/>
    </source>
</evidence>
<dbReference type="GO" id="GO:0046872">
    <property type="term" value="F:metal ion binding"/>
    <property type="evidence" value="ECO:0007669"/>
    <property type="project" value="UniProtKB-KW"/>
</dbReference>
<dbReference type="InterPro" id="IPR001915">
    <property type="entry name" value="Peptidase_M48"/>
</dbReference>
<dbReference type="Gene3D" id="3.30.2010.10">
    <property type="entry name" value="Metalloproteases ('zincins'), catalytic domain"/>
    <property type="match status" value="1"/>
</dbReference>
<keyword evidence="11" id="KW-1185">Reference proteome</keyword>
<evidence type="ECO:0000256" key="7">
    <source>
        <dbReference type="SAM" id="MobiDB-lite"/>
    </source>
</evidence>
<organism evidence="10 11">
    <name type="scientific">Kocuria marina subsp. indica</name>
    <dbReference type="NCBI Taxonomy" id="1049583"/>
    <lineage>
        <taxon>Bacteria</taxon>
        <taxon>Bacillati</taxon>
        <taxon>Actinomycetota</taxon>
        <taxon>Actinomycetes</taxon>
        <taxon>Micrococcales</taxon>
        <taxon>Micrococcaceae</taxon>
        <taxon>Kocuria</taxon>
    </lineage>
</organism>
<comment type="similarity">
    <text evidence="6">Belongs to the peptidase M48 family.</text>
</comment>
<feature type="domain" description="Peptidase M48" evidence="9">
    <location>
        <begin position="138"/>
        <end position="203"/>
    </location>
</feature>
<sequence>MTAPVLLIAFAVLATLAGPRLGRRGWVDRSPRLGILAWQALTVSIVVSVILTGVSLALPVMPAIGGLADFLQACAVVLRAQYSTPGGAAVSTAGAILAFVLGGRVLCCLSSEVMSARREQRKHLESLSLVSRRDPVTGVLVVDHAVPAAYCLPGRRRDIVFTTAALHALDAQQRQAVLRHEVAHLHGRHHLVLAGAQALVRAFPRIPVFAVARAELGRLVELTADDRAAAGNDSRLTVASALVQLAEARHAPTSALAASGTATLMRVRRLAAPAAPLHRARVALTVAAATVMLALPVAVAATPALATVQAQTCPVEFPPGRLSRTAGPPPAQGAGNESVRRTPWSWGRGR</sequence>
<dbReference type="CDD" id="cd07326">
    <property type="entry name" value="M56_BlaR1_MecR1_like"/>
    <property type="match status" value="1"/>
</dbReference>
<feature type="transmembrane region" description="Helical" evidence="8">
    <location>
        <begin position="88"/>
        <end position="109"/>
    </location>
</feature>
<protein>
    <submittedName>
        <fullName evidence="10">Zn-dependent protease with chaperone function</fullName>
    </submittedName>
</protein>
<dbReference type="InterPro" id="IPR052173">
    <property type="entry name" value="Beta-lactam_resp_regulator"/>
</dbReference>
<evidence type="ECO:0000313" key="10">
    <source>
        <dbReference type="EMBL" id="SMF16499.1"/>
    </source>
</evidence>
<dbReference type="Pfam" id="PF01435">
    <property type="entry name" value="Peptidase_M48"/>
    <property type="match status" value="1"/>
</dbReference>
<evidence type="ECO:0000259" key="9">
    <source>
        <dbReference type="Pfam" id="PF01435"/>
    </source>
</evidence>
<evidence type="ECO:0000313" key="11">
    <source>
        <dbReference type="Proteomes" id="UP000192929"/>
    </source>
</evidence>